<protein>
    <submittedName>
        <fullName evidence="1">Uncharacterized protein</fullName>
    </submittedName>
</protein>
<dbReference type="AlphaFoldDB" id="A0AA39NQT2"/>
<dbReference type="GeneID" id="85367579"/>
<accession>A0AA39NQT2</accession>
<evidence type="ECO:0000313" key="1">
    <source>
        <dbReference type="EMBL" id="KAK0470152.1"/>
    </source>
</evidence>
<dbReference type="EMBL" id="JAUEPS010000001">
    <property type="protein sequence ID" value="KAK0470152.1"/>
    <property type="molecule type" value="Genomic_DNA"/>
</dbReference>
<evidence type="ECO:0000313" key="2">
    <source>
        <dbReference type="Proteomes" id="UP001175211"/>
    </source>
</evidence>
<sequence length="150" mass="16848">MNTEQSKSKLLFAVLTVKYEAPRTSFTQALSQTKMYLETSVRLHASFGIANRAVFGLATNSVNGAVLMVWCSISTDAVSIVERNVRAFNIFSPLQVYHFVTFILRLRRSSDKALGRIVEDALENTSFKQSSWNKPSSLIGFQRYHSAAMM</sequence>
<keyword evidence="2" id="KW-1185">Reference proteome</keyword>
<name>A0AA39NQT2_ARMTA</name>
<reference evidence="1" key="1">
    <citation type="submission" date="2023-06" db="EMBL/GenBank/DDBJ databases">
        <authorList>
            <consortium name="Lawrence Berkeley National Laboratory"/>
            <person name="Ahrendt S."/>
            <person name="Sahu N."/>
            <person name="Indic B."/>
            <person name="Wong-Bajracharya J."/>
            <person name="Merenyi Z."/>
            <person name="Ke H.-M."/>
            <person name="Monk M."/>
            <person name="Kocsube S."/>
            <person name="Drula E."/>
            <person name="Lipzen A."/>
            <person name="Balint B."/>
            <person name="Henrissat B."/>
            <person name="Andreopoulos B."/>
            <person name="Martin F.M."/>
            <person name="Harder C.B."/>
            <person name="Rigling D."/>
            <person name="Ford K.L."/>
            <person name="Foster G.D."/>
            <person name="Pangilinan J."/>
            <person name="Papanicolaou A."/>
            <person name="Barry K."/>
            <person name="LaButti K."/>
            <person name="Viragh M."/>
            <person name="Koriabine M."/>
            <person name="Yan M."/>
            <person name="Riley R."/>
            <person name="Champramary S."/>
            <person name="Plett K.L."/>
            <person name="Tsai I.J."/>
            <person name="Slot J."/>
            <person name="Sipos G."/>
            <person name="Plett J."/>
            <person name="Nagy L.G."/>
            <person name="Grigoriev I.V."/>
        </authorList>
    </citation>
    <scope>NUCLEOTIDE SEQUENCE</scope>
    <source>
        <strain evidence="1">CCBAS 213</strain>
    </source>
</reference>
<proteinExistence type="predicted"/>
<comment type="caution">
    <text evidence="1">The sequence shown here is derived from an EMBL/GenBank/DDBJ whole genome shotgun (WGS) entry which is preliminary data.</text>
</comment>
<organism evidence="1 2">
    <name type="scientific">Armillaria tabescens</name>
    <name type="common">Ringless honey mushroom</name>
    <name type="synonym">Agaricus tabescens</name>
    <dbReference type="NCBI Taxonomy" id="1929756"/>
    <lineage>
        <taxon>Eukaryota</taxon>
        <taxon>Fungi</taxon>
        <taxon>Dikarya</taxon>
        <taxon>Basidiomycota</taxon>
        <taxon>Agaricomycotina</taxon>
        <taxon>Agaricomycetes</taxon>
        <taxon>Agaricomycetidae</taxon>
        <taxon>Agaricales</taxon>
        <taxon>Marasmiineae</taxon>
        <taxon>Physalacriaceae</taxon>
        <taxon>Desarmillaria</taxon>
    </lineage>
</organism>
<gene>
    <name evidence="1" type="ORF">EV420DRAFT_93051</name>
</gene>
<dbReference type="Proteomes" id="UP001175211">
    <property type="component" value="Unassembled WGS sequence"/>
</dbReference>
<dbReference type="RefSeq" id="XP_060339945.1">
    <property type="nucleotide sequence ID" value="XM_060484031.1"/>
</dbReference>